<organism evidence="1 2">
    <name type="scientific">Anabaena cylindrica (strain ATCC 27899 / PCC 7122)</name>
    <dbReference type="NCBI Taxonomy" id="272123"/>
    <lineage>
        <taxon>Bacteria</taxon>
        <taxon>Bacillati</taxon>
        <taxon>Cyanobacteriota</taxon>
        <taxon>Cyanophyceae</taxon>
        <taxon>Nostocales</taxon>
        <taxon>Nostocaceae</taxon>
        <taxon>Anabaena</taxon>
    </lineage>
</organism>
<dbReference type="PATRIC" id="fig|272123.3.peg.2884"/>
<dbReference type="HOGENOM" id="CLU_1553741_0_0_3"/>
<evidence type="ECO:0000313" key="1">
    <source>
        <dbReference type="EMBL" id="AFZ58084.1"/>
    </source>
</evidence>
<reference evidence="2" key="1">
    <citation type="journal article" date="2013" name="Proc. Natl. Acad. Sci. U.S.A.">
        <title>Improving the coverage of the cyanobacterial phylum using diversity-driven genome sequencing.</title>
        <authorList>
            <person name="Shih P.M."/>
            <person name="Wu D."/>
            <person name="Latifi A."/>
            <person name="Axen S.D."/>
            <person name="Fewer D.P."/>
            <person name="Talla E."/>
            <person name="Calteau A."/>
            <person name="Cai F."/>
            <person name="Tandeau de Marsac N."/>
            <person name="Rippka R."/>
            <person name="Herdman M."/>
            <person name="Sivonen K."/>
            <person name="Coursin T."/>
            <person name="Laurent T."/>
            <person name="Goodwin L."/>
            <person name="Nolan M."/>
            <person name="Davenport K.W."/>
            <person name="Han C.S."/>
            <person name="Rubin E.M."/>
            <person name="Eisen J.A."/>
            <person name="Woyke T."/>
            <person name="Gugger M."/>
            <person name="Kerfeld C.A."/>
        </authorList>
    </citation>
    <scope>NUCLEOTIDE SEQUENCE [LARGE SCALE GENOMIC DNA]</scope>
    <source>
        <strain evidence="2">ATCC 27899 / PCC 7122</strain>
    </source>
</reference>
<sequence length="160" mass="18698">MLNQNLGDVDIPDLIALDKHGNSILVGKIRGFPFKYPHNHIGNDLWRMIENWQPSVRERVKFAMFVDLEDILIFKWNGHEFSEPINFKTNEVFNHYDSSFSEKRIFSLYLTGLTEGWIRDLAYHWKSEIPPKFKEIDEIGLLQLLEDGDTTTLSKGMLSI</sequence>
<dbReference type="eggNOG" id="ENOG5032VBK">
    <property type="taxonomic scope" value="Bacteria"/>
</dbReference>
<dbReference type="Proteomes" id="UP000010474">
    <property type="component" value="Chromosome"/>
</dbReference>
<accession>K9ZH54</accession>
<gene>
    <name evidence="1" type="ordered locus">Anacy_2645</name>
</gene>
<dbReference type="EMBL" id="CP003659">
    <property type="protein sequence ID" value="AFZ58084.1"/>
    <property type="molecule type" value="Genomic_DNA"/>
</dbReference>
<proteinExistence type="predicted"/>
<evidence type="ECO:0000313" key="2">
    <source>
        <dbReference type="Proteomes" id="UP000010474"/>
    </source>
</evidence>
<dbReference type="STRING" id="272123.Anacy_2645"/>
<name>K9ZH54_ANACC</name>
<dbReference type="KEGG" id="acy:Anacy_2645"/>
<dbReference type="RefSeq" id="WP_015214719.1">
    <property type="nucleotide sequence ID" value="NC_019771.1"/>
</dbReference>
<protein>
    <submittedName>
        <fullName evidence="1">Uncharacterized protein</fullName>
    </submittedName>
</protein>
<keyword evidence="2" id="KW-1185">Reference proteome</keyword>
<dbReference type="OrthoDB" id="512111at2"/>
<dbReference type="AlphaFoldDB" id="K9ZH54"/>